<evidence type="ECO:0008006" key="2">
    <source>
        <dbReference type="Google" id="ProtNLM"/>
    </source>
</evidence>
<sequence>MAKFAATDYFVSVNGTDFSASLNSVELAEEADNLETTAFGSTWRTRIGGLKQASLTLNFMQDFAAGSVDATLNPLLGSLATVVIKPTSGTVGATNPTYTMTALVTQYSPFASSVGDIATLSVTWPVSGSVVRATA</sequence>
<name>A0A6J5NDN0_9CAUD</name>
<protein>
    <recommendedName>
        <fullName evidence="2">Phage major tail protein TP901-1</fullName>
    </recommendedName>
</protein>
<organism evidence="1">
    <name type="scientific">uncultured Caudovirales phage</name>
    <dbReference type="NCBI Taxonomy" id="2100421"/>
    <lineage>
        <taxon>Viruses</taxon>
        <taxon>Duplodnaviria</taxon>
        <taxon>Heunggongvirae</taxon>
        <taxon>Uroviricota</taxon>
        <taxon>Caudoviricetes</taxon>
        <taxon>Peduoviridae</taxon>
        <taxon>Maltschvirus</taxon>
        <taxon>Maltschvirus maltsch</taxon>
    </lineage>
</organism>
<reference evidence="1" key="1">
    <citation type="submission" date="2020-04" db="EMBL/GenBank/DDBJ databases">
        <authorList>
            <person name="Chiriac C."/>
            <person name="Salcher M."/>
            <person name="Ghai R."/>
            <person name="Kavagutti S V."/>
        </authorList>
    </citation>
    <scope>NUCLEOTIDE SEQUENCE</scope>
</reference>
<accession>A0A6J5NDN0</accession>
<proteinExistence type="predicted"/>
<dbReference type="EMBL" id="LR796659">
    <property type="protein sequence ID" value="CAB4157209.1"/>
    <property type="molecule type" value="Genomic_DNA"/>
</dbReference>
<gene>
    <name evidence="1" type="ORF">UFOVP688_8</name>
</gene>
<evidence type="ECO:0000313" key="1">
    <source>
        <dbReference type="EMBL" id="CAB4157209.1"/>
    </source>
</evidence>